<comment type="caution">
    <text evidence="2">The sequence shown here is derived from an EMBL/GenBank/DDBJ whole genome shotgun (WGS) entry which is preliminary data.</text>
</comment>
<sequence>MIAWVWTLFTIGAVSLIVLVGQHRWTLPPWLVPVLIFTGFGGILLGMGLFTLALIFG</sequence>
<keyword evidence="1" id="KW-1133">Transmembrane helix</keyword>
<gene>
    <name evidence="2" type="ORF">GHC57_18205</name>
</gene>
<dbReference type="AlphaFoldDB" id="A0A7X2D4I3"/>
<keyword evidence="1" id="KW-0812">Transmembrane</keyword>
<evidence type="ECO:0000313" key="2">
    <source>
        <dbReference type="EMBL" id="MQX38454.1"/>
    </source>
</evidence>
<protein>
    <submittedName>
        <fullName evidence="2">Uncharacterized protein</fullName>
    </submittedName>
</protein>
<keyword evidence="1" id="KW-0472">Membrane</keyword>
<reference evidence="2 3" key="1">
    <citation type="submission" date="2019-10" db="EMBL/GenBank/DDBJ databases">
        <title>Draft whole-genome sequence of the purple nonsulfur photosynthetic bacterium Roseospira navarrensis DSM 15114.</title>
        <authorList>
            <person name="Kyndt J.A."/>
            <person name="Meyer T.E."/>
        </authorList>
    </citation>
    <scope>NUCLEOTIDE SEQUENCE [LARGE SCALE GENOMIC DNA]</scope>
    <source>
        <strain evidence="2 3">DSM 15114</strain>
    </source>
</reference>
<accession>A0A7X2D4I3</accession>
<keyword evidence="3" id="KW-1185">Reference proteome</keyword>
<dbReference type="Proteomes" id="UP000434582">
    <property type="component" value="Unassembled WGS sequence"/>
</dbReference>
<evidence type="ECO:0000313" key="3">
    <source>
        <dbReference type="Proteomes" id="UP000434582"/>
    </source>
</evidence>
<dbReference type="RefSeq" id="WP_153346940.1">
    <property type="nucleotide sequence ID" value="NZ_WIVE01000103.1"/>
</dbReference>
<dbReference type="EMBL" id="WIVE01000103">
    <property type="protein sequence ID" value="MQX38454.1"/>
    <property type="molecule type" value="Genomic_DNA"/>
</dbReference>
<feature type="transmembrane region" description="Helical" evidence="1">
    <location>
        <begin position="5"/>
        <end position="25"/>
    </location>
</feature>
<name>A0A7X2D4I3_9PROT</name>
<feature type="transmembrane region" description="Helical" evidence="1">
    <location>
        <begin position="31"/>
        <end position="56"/>
    </location>
</feature>
<evidence type="ECO:0000256" key="1">
    <source>
        <dbReference type="SAM" id="Phobius"/>
    </source>
</evidence>
<organism evidence="2 3">
    <name type="scientific">Roseospira navarrensis</name>
    <dbReference type="NCBI Taxonomy" id="140058"/>
    <lineage>
        <taxon>Bacteria</taxon>
        <taxon>Pseudomonadati</taxon>
        <taxon>Pseudomonadota</taxon>
        <taxon>Alphaproteobacteria</taxon>
        <taxon>Rhodospirillales</taxon>
        <taxon>Rhodospirillaceae</taxon>
        <taxon>Roseospira</taxon>
    </lineage>
</organism>
<proteinExistence type="predicted"/>